<dbReference type="GO" id="GO:0005886">
    <property type="term" value="C:plasma membrane"/>
    <property type="evidence" value="ECO:0000318"/>
    <property type="project" value="GO_Central"/>
</dbReference>
<feature type="compositionally biased region" description="Polar residues" evidence="5">
    <location>
        <begin position="170"/>
        <end position="195"/>
    </location>
</feature>
<sequence>MYACQILFTFLPLLLLIIFNGLLIRTVMQATKLRHILTNVNTTSLNKANINASNSKTTNAETSIFGQKTSAGCKNKNVKFSDSTNDSNTHKDVHDEDIYKDKLCVDNAEHNDKETNDDIRESTNNKNNNTSMFLHPKKRKIIFRIKRNASSTIADNNDDDRCTSQSMPMITITSHSPNSTDNRFVQPNQPPQLSLKQHPQQHSPNQHQQQQHATRDQQKITIMLIIVVVVFLVCQLPQAVQKLVEVYLEPKHDGVRLDFF</sequence>
<evidence type="ECO:0000256" key="1">
    <source>
        <dbReference type="ARBA" id="ARBA00004370"/>
    </source>
</evidence>
<dbReference type="Gene3D" id="1.20.1070.10">
    <property type="entry name" value="Rhodopsin 7-helix transmembrane proteins"/>
    <property type="match status" value="1"/>
</dbReference>
<reference evidence="10" key="1">
    <citation type="submission" date="2012-12" db="EMBL/GenBank/DDBJ databases">
        <authorList>
            <person name="Hellsten U."/>
            <person name="Grimwood J."/>
            <person name="Chapman J.A."/>
            <person name="Shapiro H."/>
            <person name="Aerts A."/>
            <person name="Otillar R.P."/>
            <person name="Terry A.Y."/>
            <person name="Boore J.L."/>
            <person name="Simakov O."/>
            <person name="Marletaz F."/>
            <person name="Cho S.-J."/>
            <person name="Edsinger-Gonzales E."/>
            <person name="Havlak P."/>
            <person name="Kuo D.-H."/>
            <person name="Larsson T."/>
            <person name="Lv J."/>
            <person name="Arendt D."/>
            <person name="Savage R."/>
            <person name="Osoegawa K."/>
            <person name="de Jong P."/>
            <person name="Lindberg D.R."/>
            <person name="Seaver E.C."/>
            <person name="Weisblat D.A."/>
            <person name="Putnam N.H."/>
            <person name="Grigoriev I.V."/>
            <person name="Rokhsar D.S."/>
        </authorList>
    </citation>
    <scope>NUCLEOTIDE SEQUENCE</scope>
</reference>
<dbReference type="InterPro" id="IPR052954">
    <property type="entry name" value="GPCR-Ligand_Int"/>
</dbReference>
<evidence type="ECO:0000256" key="2">
    <source>
        <dbReference type="ARBA" id="ARBA00022692"/>
    </source>
</evidence>
<dbReference type="RefSeq" id="XP_009031238.1">
    <property type="nucleotide sequence ID" value="XM_009032990.1"/>
</dbReference>
<feature type="compositionally biased region" description="Basic and acidic residues" evidence="5">
    <location>
        <begin position="109"/>
        <end position="123"/>
    </location>
</feature>
<evidence type="ECO:0000256" key="3">
    <source>
        <dbReference type="ARBA" id="ARBA00022989"/>
    </source>
</evidence>
<evidence type="ECO:0000259" key="7">
    <source>
        <dbReference type="PROSITE" id="PS50262"/>
    </source>
</evidence>
<dbReference type="PANTHER" id="PTHR46641">
    <property type="entry name" value="FMRFAMIDE RECEPTOR-RELATED"/>
    <property type="match status" value="1"/>
</dbReference>
<reference evidence="8 10" key="2">
    <citation type="journal article" date="2013" name="Nature">
        <title>Insights into bilaterian evolution from three spiralian genomes.</title>
        <authorList>
            <person name="Simakov O."/>
            <person name="Marletaz F."/>
            <person name="Cho S.J."/>
            <person name="Edsinger-Gonzales E."/>
            <person name="Havlak P."/>
            <person name="Hellsten U."/>
            <person name="Kuo D.H."/>
            <person name="Larsson T."/>
            <person name="Lv J."/>
            <person name="Arendt D."/>
            <person name="Savage R."/>
            <person name="Osoegawa K."/>
            <person name="de Jong P."/>
            <person name="Grimwood J."/>
            <person name="Chapman J.A."/>
            <person name="Shapiro H."/>
            <person name="Aerts A."/>
            <person name="Otillar R.P."/>
            <person name="Terry A.Y."/>
            <person name="Boore J.L."/>
            <person name="Grigoriev I.V."/>
            <person name="Lindberg D.R."/>
            <person name="Seaver E.C."/>
            <person name="Weisblat D.A."/>
            <person name="Putnam N.H."/>
            <person name="Rokhsar D.S."/>
        </authorList>
    </citation>
    <scope>NUCLEOTIDE SEQUENCE</scope>
</reference>
<accession>T1EXG5</accession>
<evidence type="ECO:0000313" key="9">
    <source>
        <dbReference type="EnsemblMetazoa" id="HelroP165920"/>
    </source>
</evidence>
<dbReference type="InterPro" id="IPR017452">
    <property type="entry name" value="GPCR_Rhodpsn_7TM"/>
</dbReference>
<comment type="subcellular location">
    <subcellularLocation>
        <location evidence="1">Membrane</location>
    </subcellularLocation>
</comment>
<dbReference type="CTD" id="20201265"/>
<evidence type="ECO:0000256" key="6">
    <source>
        <dbReference type="SAM" id="Phobius"/>
    </source>
</evidence>
<keyword evidence="3 6" id="KW-1133">Transmembrane helix</keyword>
<dbReference type="PROSITE" id="PS50262">
    <property type="entry name" value="G_PROTEIN_RECEP_F1_2"/>
    <property type="match status" value="1"/>
</dbReference>
<feature type="domain" description="G-protein coupled receptors family 1 profile" evidence="7">
    <location>
        <begin position="1"/>
        <end position="260"/>
    </location>
</feature>
<feature type="transmembrane region" description="Helical" evidence="6">
    <location>
        <begin position="6"/>
        <end position="24"/>
    </location>
</feature>
<dbReference type="GO" id="GO:0007218">
    <property type="term" value="P:neuropeptide signaling pathway"/>
    <property type="evidence" value="ECO:0000318"/>
    <property type="project" value="GO_Central"/>
</dbReference>
<dbReference type="Proteomes" id="UP000015101">
    <property type="component" value="Unassembled WGS sequence"/>
</dbReference>
<dbReference type="EMBL" id="KB097753">
    <property type="protein sequence ID" value="ESN90277.1"/>
    <property type="molecule type" value="Genomic_DNA"/>
</dbReference>
<evidence type="ECO:0000313" key="8">
    <source>
        <dbReference type="EMBL" id="ESN90277.1"/>
    </source>
</evidence>
<protein>
    <recommendedName>
        <fullName evidence="7">G-protein coupled receptors family 1 profile domain-containing protein</fullName>
    </recommendedName>
</protein>
<evidence type="ECO:0000256" key="5">
    <source>
        <dbReference type="SAM" id="MobiDB-lite"/>
    </source>
</evidence>
<keyword evidence="10" id="KW-1185">Reference proteome</keyword>
<dbReference type="SUPFAM" id="SSF81321">
    <property type="entry name" value="Family A G protein-coupled receptor-like"/>
    <property type="match status" value="1"/>
</dbReference>
<feature type="region of interest" description="Disordered" evidence="5">
    <location>
        <begin position="109"/>
        <end position="135"/>
    </location>
</feature>
<feature type="region of interest" description="Disordered" evidence="5">
    <location>
        <begin position="170"/>
        <end position="214"/>
    </location>
</feature>
<dbReference type="KEGG" id="hro:HELRODRAFT_165920"/>
<organism evidence="9 10">
    <name type="scientific">Helobdella robusta</name>
    <name type="common">Californian leech</name>
    <dbReference type="NCBI Taxonomy" id="6412"/>
    <lineage>
        <taxon>Eukaryota</taxon>
        <taxon>Metazoa</taxon>
        <taxon>Spiralia</taxon>
        <taxon>Lophotrochozoa</taxon>
        <taxon>Annelida</taxon>
        <taxon>Clitellata</taxon>
        <taxon>Hirudinea</taxon>
        <taxon>Rhynchobdellida</taxon>
        <taxon>Glossiphoniidae</taxon>
        <taxon>Helobdella</taxon>
    </lineage>
</organism>
<proteinExistence type="predicted"/>
<dbReference type="InParanoid" id="T1EXG5"/>
<evidence type="ECO:0000313" key="10">
    <source>
        <dbReference type="Proteomes" id="UP000015101"/>
    </source>
</evidence>
<keyword evidence="4 6" id="KW-0472">Membrane</keyword>
<keyword evidence="2 6" id="KW-0812">Transmembrane</keyword>
<dbReference type="HOGENOM" id="CLU_1070710_0_0_1"/>
<dbReference type="EMBL" id="AMQM01002209">
    <property type="status" value="NOT_ANNOTATED_CDS"/>
    <property type="molecule type" value="Genomic_DNA"/>
</dbReference>
<dbReference type="GO" id="GO:0008528">
    <property type="term" value="F:G protein-coupled peptide receptor activity"/>
    <property type="evidence" value="ECO:0000318"/>
    <property type="project" value="GO_Central"/>
</dbReference>
<evidence type="ECO:0000256" key="4">
    <source>
        <dbReference type="ARBA" id="ARBA00023136"/>
    </source>
</evidence>
<feature type="transmembrane region" description="Helical" evidence="6">
    <location>
        <begin position="220"/>
        <end position="240"/>
    </location>
</feature>
<reference evidence="9" key="3">
    <citation type="submission" date="2015-06" db="UniProtKB">
        <authorList>
            <consortium name="EnsemblMetazoa"/>
        </authorList>
    </citation>
    <scope>IDENTIFICATION</scope>
</reference>
<dbReference type="EnsemblMetazoa" id="HelroT165920">
    <property type="protein sequence ID" value="HelroP165920"/>
    <property type="gene ID" value="HelroG165920"/>
</dbReference>
<feature type="compositionally biased region" description="Low complexity" evidence="5">
    <location>
        <begin position="197"/>
        <end position="212"/>
    </location>
</feature>
<name>T1EXG5_HELRO</name>
<dbReference type="PANTHER" id="PTHR46641:SF2">
    <property type="entry name" value="FMRFAMIDE RECEPTOR"/>
    <property type="match status" value="1"/>
</dbReference>
<dbReference type="AlphaFoldDB" id="T1EXG5"/>
<gene>
    <name evidence="9" type="primary">20201265</name>
    <name evidence="8" type="ORF">HELRODRAFT_165920</name>
</gene>
<dbReference type="GeneID" id="20201265"/>